<evidence type="ECO:0000313" key="2">
    <source>
        <dbReference type="EMBL" id="KAH9326798.1"/>
    </source>
</evidence>
<proteinExistence type="predicted"/>
<feature type="non-terminal residue" evidence="2">
    <location>
        <position position="1"/>
    </location>
</feature>
<dbReference type="EMBL" id="JAHRHJ020000002">
    <property type="protein sequence ID" value="KAH9326798.1"/>
    <property type="molecule type" value="Genomic_DNA"/>
</dbReference>
<reference evidence="2 3" key="1">
    <citation type="journal article" date="2021" name="Nat. Plants">
        <title>The Taxus genome provides insights into paclitaxel biosynthesis.</title>
        <authorList>
            <person name="Xiong X."/>
            <person name="Gou J."/>
            <person name="Liao Q."/>
            <person name="Li Y."/>
            <person name="Zhou Q."/>
            <person name="Bi G."/>
            <person name="Li C."/>
            <person name="Du R."/>
            <person name="Wang X."/>
            <person name="Sun T."/>
            <person name="Guo L."/>
            <person name="Liang H."/>
            <person name="Lu P."/>
            <person name="Wu Y."/>
            <person name="Zhang Z."/>
            <person name="Ro D.K."/>
            <person name="Shang Y."/>
            <person name="Huang S."/>
            <person name="Yan J."/>
        </authorList>
    </citation>
    <scope>NUCLEOTIDE SEQUENCE [LARGE SCALE GENOMIC DNA]</scope>
    <source>
        <strain evidence="2">Ta-2019</strain>
    </source>
</reference>
<name>A0AA38GR60_TAXCH</name>
<feature type="non-terminal residue" evidence="2">
    <location>
        <position position="56"/>
    </location>
</feature>
<keyword evidence="3" id="KW-1185">Reference proteome</keyword>
<dbReference type="Proteomes" id="UP000824469">
    <property type="component" value="Unassembled WGS sequence"/>
</dbReference>
<dbReference type="AlphaFoldDB" id="A0AA38GR60"/>
<feature type="compositionally biased region" description="Low complexity" evidence="1">
    <location>
        <begin position="27"/>
        <end position="36"/>
    </location>
</feature>
<sequence>NVGFTSGSGATSQTVGVQYSTTVRAQGSTSTGPTLATGGGSGGIGGSSSSGSGGSG</sequence>
<evidence type="ECO:0000313" key="3">
    <source>
        <dbReference type="Proteomes" id="UP000824469"/>
    </source>
</evidence>
<accession>A0AA38GR60</accession>
<evidence type="ECO:0000256" key="1">
    <source>
        <dbReference type="SAM" id="MobiDB-lite"/>
    </source>
</evidence>
<feature type="compositionally biased region" description="Gly residues" evidence="1">
    <location>
        <begin position="37"/>
        <end position="56"/>
    </location>
</feature>
<organism evidence="2 3">
    <name type="scientific">Taxus chinensis</name>
    <name type="common">Chinese yew</name>
    <name type="synonym">Taxus wallichiana var. chinensis</name>
    <dbReference type="NCBI Taxonomy" id="29808"/>
    <lineage>
        <taxon>Eukaryota</taxon>
        <taxon>Viridiplantae</taxon>
        <taxon>Streptophyta</taxon>
        <taxon>Embryophyta</taxon>
        <taxon>Tracheophyta</taxon>
        <taxon>Spermatophyta</taxon>
        <taxon>Pinopsida</taxon>
        <taxon>Pinidae</taxon>
        <taxon>Conifers II</taxon>
        <taxon>Cupressales</taxon>
        <taxon>Taxaceae</taxon>
        <taxon>Taxus</taxon>
    </lineage>
</organism>
<gene>
    <name evidence="2" type="ORF">KI387_006976</name>
</gene>
<feature type="region of interest" description="Disordered" evidence="1">
    <location>
        <begin position="24"/>
        <end position="56"/>
    </location>
</feature>
<protein>
    <submittedName>
        <fullName evidence="2">Uncharacterized protein</fullName>
    </submittedName>
</protein>
<comment type="caution">
    <text evidence="2">The sequence shown here is derived from an EMBL/GenBank/DDBJ whole genome shotgun (WGS) entry which is preliminary data.</text>
</comment>